<organism evidence="9 10">
    <name type="scientific">Novipirellula rosea</name>
    <dbReference type="NCBI Taxonomy" id="1031540"/>
    <lineage>
        <taxon>Bacteria</taxon>
        <taxon>Pseudomonadati</taxon>
        <taxon>Planctomycetota</taxon>
        <taxon>Planctomycetia</taxon>
        <taxon>Pirellulales</taxon>
        <taxon>Pirellulaceae</taxon>
        <taxon>Novipirellula</taxon>
    </lineage>
</organism>
<evidence type="ECO:0000259" key="8">
    <source>
        <dbReference type="PROSITE" id="PS50156"/>
    </source>
</evidence>
<dbReference type="PANTHER" id="PTHR33406">
    <property type="entry name" value="MEMBRANE PROTEIN MJ1562-RELATED"/>
    <property type="match status" value="1"/>
</dbReference>
<keyword evidence="4 7" id="KW-1133">Transmembrane helix</keyword>
<dbReference type="Gene3D" id="1.20.1640.10">
    <property type="entry name" value="Multidrug efflux transporter AcrB transmembrane domain"/>
    <property type="match status" value="2"/>
</dbReference>
<feature type="transmembrane region" description="Helical" evidence="7">
    <location>
        <begin position="748"/>
        <end position="772"/>
    </location>
</feature>
<feature type="domain" description="SSD" evidence="8">
    <location>
        <begin position="304"/>
        <end position="404"/>
    </location>
</feature>
<evidence type="ECO:0000256" key="3">
    <source>
        <dbReference type="ARBA" id="ARBA00022692"/>
    </source>
</evidence>
<dbReference type="Proteomes" id="UP001500840">
    <property type="component" value="Unassembled WGS sequence"/>
</dbReference>
<feature type="transmembrane region" description="Helical" evidence="7">
    <location>
        <begin position="450"/>
        <end position="470"/>
    </location>
</feature>
<dbReference type="InterPro" id="IPR004869">
    <property type="entry name" value="MMPL_dom"/>
</dbReference>
<feature type="transmembrane region" description="Helical" evidence="7">
    <location>
        <begin position="254"/>
        <end position="273"/>
    </location>
</feature>
<feature type="transmembrane region" description="Helical" evidence="7">
    <location>
        <begin position="793"/>
        <end position="816"/>
    </location>
</feature>
<dbReference type="EMBL" id="BAABGA010000030">
    <property type="protein sequence ID" value="GAA4453304.1"/>
    <property type="molecule type" value="Genomic_DNA"/>
</dbReference>
<dbReference type="PANTHER" id="PTHR33406:SF12">
    <property type="entry name" value="BLR2997 PROTEIN"/>
    <property type="match status" value="1"/>
</dbReference>
<keyword evidence="3 7" id="KW-0812">Transmembrane</keyword>
<protein>
    <recommendedName>
        <fullName evidence="8">SSD domain-containing protein</fullName>
    </recommendedName>
</protein>
<evidence type="ECO:0000313" key="9">
    <source>
        <dbReference type="EMBL" id="GAA4453304.1"/>
    </source>
</evidence>
<evidence type="ECO:0000256" key="1">
    <source>
        <dbReference type="ARBA" id="ARBA00004651"/>
    </source>
</evidence>
<feature type="region of interest" description="Disordered" evidence="6">
    <location>
        <begin position="1"/>
        <end position="24"/>
    </location>
</feature>
<feature type="transmembrane region" description="Helical" evidence="7">
    <location>
        <begin position="691"/>
        <end position="711"/>
    </location>
</feature>
<proteinExistence type="predicted"/>
<keyword evidence="2" id="KW-1003">Cell membrane</keyword>
<feature type="compositionally biased region" description="Basic residues" evidence="6">
    <location>
        <begin position="1"/>
        <end position="23"/>
    </location>
</feature>
<evidence type="ECO:0000256" key="6">
    <source>
        <dbReference type="SAM" id="MobiDB-lite"/>
    </source>
</evidence>
<feature type="transmembrane region" description="Helical" evidence="7">
    <location>
        <begin position="280"/>
        <end position="300"/>
    </location>
</feature>
<dbReference type="Pfam" id="PF03176">
    <property type="entry name" value="MMPL"/>
    <property type="match status" value="2"/>
</dbReference>
<sequence length="880" mass="96061">MSRSTHPKSTHPKSKHPKSRSFKHSLPPSKTWFGRMSFGILLCFFLATPVLFYGAARAVQSNNNQVGDWLPAAFRETEQLNWYRQHFASDQFVVLSWDGCKIDGPISEDGRVPADPRIDQLANLLISDSPVGGKQDAQPYRHYFKSIYTGPRLLEYLSETESGIPFDIAKQRLVGSFLGPDRQQTCLLITLSDAALPNLRQVLARPMVGPLGFQHPAGVLFTALGNCEIDADQARLGGPPVDNVAIDEEGERTLIRLAGLSGLLGLTLSWWSLRSVRLTCIVFSCGILSAAAGLASLWIAGTNTDAIVLSMPALVYVLGISGAVHLINYYRDAIGDVGPKAAPGKAIAMGWKPAVLCSLTTAFGLLSLCASELTPIQKFGFYSAIGVMEMLIVLFLFLPAALYMWPDKLPVASIRIKGKSKSREATVPASDGRMQRFWDTLCDVILRHHALVAITFLVLIVGLVSGLRYYRTSIDLMKLFGKEARILKDYRWIEANLGPLVPVEIVLGFDSESIAKTGESTSSGQDGKAVWTLLERMNIVAATQRTIEQKFGAHGNNVIGPTMSALTFVPPLPRQNRSMGSFVQRKLMNRKLEQAYDSLSNSGYMAFDKDSNRELWRISLRVAAFKDVDYGQFTESLKALVDPAITQAAAKYAKTDGSIHQVNHVSARSDQSAITTVYTGVVPIVYKAQTALLRSLISSTVWSFLTITPLLMLVSRGFFAGMVAMLPNVLPVLVVFGGISWLGQPVEIGSMMAASIALGVAVDDTIHYLTWFRVSLNRDGDRLNAIRSAYHHCATPTLQATLINGLGLSVFMVSTFSPTKQFGYLMLVILFAGAIAELLLLPALLAGPVGQVFKPSQKNADKIMQHPDSARKSNVTTVAT</sequence>
<dbReference type="SUPFAM" id="SSF82866">
    <property type="entry name" value="Multidrug efflux transporter AcrB transmembrane domain"/>
    <property type="match status" value="2"/>
</dbReference>
<evidence type="ECO:0000256" key="4">
    <source>
        <dbReference type="ARBA" id="ARBA00022989"/>
    </source>
</evidence>
<keyword evidence="5 7" id="KW-0472">Membrane</keyword>
<feature type="transmembrane region" description="Helical" evidence="7">
    <location>
        <begin position="379"/>
        <end position="405"/>
    </location>
</feature>
<feature type="transmembrane region" description="Helical" evidence="7">
    <location>
        <begin position="306"/>
        <end position="330"/>
    </location>
</feature>
<keyword evidence="10" id="KW-1185">Reference proteome</keyword>
<comment type="caution">
    <text evidence="9">The sequence shown here is derived from an EMBL/GenBank/DDBJ whole genome shotgun (WGS) entry which is preliminary data.</text>
</comment>
<dbReference type="InterPro" id="IPR000731">
    <property type="entry name" value="SSD"/>
</dbReference>
<reference evidence="10" key="1">
    <citation type="journal article" date="2019" name="Int. J. Syst. Evol. Microbiol.">
        <title>The Global Catalogue of Microorganisms (GCM) 10K type strain sequencing project: providing services to taxonomists for standard genome sequencing and annotation.</title>
        <authorList>
            <consortium name="The Broad Institute Genomics Platform"/>
            <consortium name="The Broad Institute Genome Sequencing Center for Infectious Disease"/>
            <person name="Wu L."/>
            <person name="Ma J."/>
        </authorList>
    </citation>
    <scope>NUCLEOTIDE SEQUENCE [LARGE SCALE GENOMIC DNA]</scope>
    <source>
        <strain evidence="10">JCM 17759</strain>
    </source>
</reference>
<gene>
    <name evidence="9" type="ORF">GCM10023156_24130</name>
</gene>
<name>A0ABP8MND0_9BACT</name>
<evidence type="ECO:0000256" key="5">
    <source>
        <dbReference type="ARBA" id="ARBA00023136"/>
    </source>
</evidence>
<evidence type="ECO:0000313" key="10">
    <source>
        <dbReference type="Proteomes" id="UP001500840"/>
    </source>
</evidence>
<feature type="transmembrane region" description="Helical" evidence="7">
    <location>
        <begin position="822"/>
        <end position="846"/>
    </location>
</feature>
<feature type="transmembrane region" description="Helical" evidence="7">
    <location>
        <begin position="718"/>
        <end position="742"/>
    </location>
</feature>
<evidence type="ECO:0000256" key="2">
    <source>
        <dbReference type="ARBA" id="ARBA00022475"/>
    </source>
</evidence>
<feature type="transmembrane region" description="Helical" evidence="7">
    <location>
        <begin position="351"/>
        <end position="373"/>
    </location>
</feature>
<dbReference type="RefSeq" id="WP_345322299.1">
    <property type="nucleotide sequence ID" value="NZ_BAABGA010000030.1"/>
</dbReference>
<comment type="subcellular location">
    <subcellularLocation>
        <location evidence="1">Cell membrane</location>
        <topology evidence="1">Multi-pass membrane protein</topology>
    </subcellularLocation>
</comment>
<accession>A0ABP8MND0</accession>
<dbReference type="PROSITE" id="PS50156">
    <property type="entry name" value="SSD"/>
    <property type="match status" value="1"/>
</dbReference>
<dbReference type="InterPro" id="IPR050545">
    <property type="entry name" value="Mycobact_MmpL"/>
</dbReference>
<evidence type="ECO:0000256" key="7">
    <source>
        <dbReference type="SAM" id="Phobius"/>
    </source>
</evidence>